<proteinExistence type="predicted"/>
<evidence type="ECO:0000313" key="1">
    <source>
        <dbReference type="EMBL" id="GBP04816.1"/>
    </source>
</evidence>
<evidence type="ECO:0000313" key="2">
    <source>
        <dbReference type="Proteomes" id="UP000299102"/>
    </source>
</evidence>
<protein>
    <submittedName>
        <fullName evidence="1">Uncharacterized protein</fullName>
    </submittedName>
</protein>
<dbReference type="AlphaFoldDB" id="A0A4C1SSC5"/>
<dbReference type="InterPro" id="IPR036691">
    <property type="entry name" value="Endo/exonu/phosph_ase_sf"/>
</dbReference>
<dbReference type="Proteomes" id="UP000299102">
    <property type="component" value="Unassembled WGS sequence"/>
</dbReference>
<dbReference type="Gene3D" id="3.60.10.10">
    <property type="entry name" value="Endonuclease/exonuclease/phosphatase"/>
    <property type="match status" value="1"/>
</dbReference>
<name>A0A4C1SSC5_EUMVA</name>
<keyword evidence="2" id="KW-1185">Reference proteome</keyword>
<gene>
    <name evidence="1" type="ORF">EVAR_3734_1</name>
</gene>
<sequence>MKNKELKVELFMDIANIDILCITKHWLKNGQLLFGFPNHQVASSFSRENSLLGGSLIVICNNLKFKERTDIVGLSAERVVKIACVELERLIVMSVYKPPHSSYELFESIMDRAVCKRLRFGVNREKLLEIEINPRNTAEMVGEKSIWPTPFMKQVTLVGALLAARFPTNLKLQYASERCAKSTYSTLIARTSD</sequence>
<organism evidence="1 2">
    <name type="scientific">Eumeta variegata</name>
    <name type="common">Bagworm moth</name>
    <name type="synonym">Eumeta japonica</name>
    <dbReference type="NCBI Taxonomy" id="151549"/>
    <lineage>
        <taxon>Eukaryota</taxon>
        <taxon>Metazoa</taxon>
        <taxon>Ecdysozoa</taxon>
        <taxon>Arthropoda</taxon>
        <taxon>Hexapoda</taxon>
        <taxon>Insecta</taxon>
        <taxon>Pterygota</taxon>
        <taxon>Neoptera</taxon>
        <taxon>Endopterygota</taxon>
        <taxon>Lepidoptera</taxon>
        <taxon>Glossata</taxon>
        <taxon>Ditrysia</taxon>
        <taxon>Tineoidea</taxon>
        <taxon>Psychidae</taxon>
        <taxon>Oiketicinae</taxon>
        <taxon>Eumeta</taxon>
    </lineage>
</organism>
<dbReference type="OrthoDB" id="414730at2759"/>
<comment type="caution">
    <text evidence="1">The sequence shown here is derived from an EMBL/GenBank/DDBJ whole genome shotgun (WGS) entry which is preliminary data.</text>
</comment>
<dbReference type="EMBL" id="BGZK01000015">
    <property type="protein sequence ID" value="GBP04816.1"/>
    <property type="molecule type" value="Genomic_DNA"/>
</dbReference>
<accession>A0A4C1SSC5</accession>
<reference evidence="1 2" key="1">
    <citation type="journal article" date="2019" name="Commun. Biol.">
        <title>The bagworm genome reveals a unique fibroin gene that provides high tensile strength.</title>
        <authorList>
            <person name="Kono N."/>
            <person name="Nakamura H."/>
            <person name="Ohtoshi R."/>
            <person name="Tomita M."/>
            <person name="Numata K."/>
            <person name="Arakawa K."/>
        </authorList>
    </citation>
    <scope>NUCLEOTIDE SEQUENCE [LARGE SCALE GENOMIC DNA]</scope>
</reference>
<dbReference type="SUPFAM" id="SSF56219">
    <property type="entry name" value="DNase I-like"/>
    <property type="match status" value="1"/>
</dbReference>